<dbReference type="InterPro" id="IPR008538">
    <property type="entry name" value="Uma2"/>
</dbReference>
<dbReference type="Gene3D" id="3.90.1570.10">
    <property type="entry name" value="tt1808, chain A"/>
    <property type="match status" value="1"/>
</dbReference>
<sequence length="77" mass="8771">MVSPSTAYLDLLEKRDDYGQAGVREYRIVDPETQMVEVYSLEGERLVLLEGVRGMGRVRSRLIPGLEVDVAELFRDL</sequence>
<name>A0A212RHQ1_9CHLR</name>
<dbReference type="Pfam" id="PF05685">
    <property type="entry name" value="Uma2"/>
    <property type="match status" value="1"/>
</dbReference>
<dbReference type="SUPFAM" id="SSF52980">
    <property type="entry name" value="Restriction endonuclease-like"/>
    <property type="match status" value="1"/>
</dbReference>
<evidence type="ECO:0000313" key="2">
    <source>
        <dbReference type="EMBL" id="SNB71791.1"/>
    </source>
</evidence>
<dbReference type="InParanoid" id="A0A212RHQ1"/>
<keyword evidence="3" id="KW-1185">Reference proteome</keyword>
<dbReference type="InterPro" id="IPR011335">
    <property type="entry name" value="Restrct_endonuc-II-like"/>
</dbReference>
<proteinExistence type="predicted"/>
<dbReference type="InterPro" id="IPR012296">
    <property type="entry name" value="Nuclease_put_TT1808"/>
</dbReference>
<dbReference type="CDD" id="cd06260">
    <property type="entry name" value="DUF820-like"/>
    <property type="match status" value="1"/>
</dbReference>
<evidence type="ECO:0000259" key="1">
    <source>
        <dbReference type="Pfam" id="PF05685"/>
    </source>
</evidence>
<protein>
    <submittedName>
        <fullName evidence="2">Uncharacterized protein conserved in cyanobacteria</fullName>
    </submittedName>
</protein>
<feature type="domain" description="Putative restriction endonuclease" evidence="1">
    <location>
        <begin position="2"/>
        <end position="71"/>
    </location>
</feature>
<reference evidence="3" key="1">
    <citation type="submission" date="2017-06" db="EMBL/GenBank/DDBJ databases">
        <authorList>
            <person name="Varghese N."/>
            <person name="Submissions S."/>
        </authorList>
    </citation>
    <scope>NUCLEOTIDE SEQUENCE [LARGE SCALE GENOMIC DNA]</scope>
    <source>
        <strain evidence="3">JAD2</strain>
    </source>
</reference>
<dbReference type="AlphaFoldDB" id="A0A212RHQ1"/>
<dbReference type="EMBL" id="FYEK01000054">
    <property type="protein sequence ID" value="SNB71791.1"/>
    <property type="molecule type" value="Genomic_DNA"/>
</dbReference>
<dbReference type="Proteomes" id="UP000197025">
    <property type="component" value="Unassembled WGS sequence"/>
</dbReference>
<organism evidence="2 3">
    <name type="scientific">Thermoflexus hugenholtzii JAD2</name>
    <dbReference type="NCBI Taxonomy" id="877466"/>
    <lineage>
        <taxon>Bacteria</taxon>
        <taxon>Bacillati</taxon>
        <taxon>Chloroflexota</taxon>
        <taxon>Thermoflexia</taxon>
        <taxon>Thermoflexales</taxon>
        <taxon>Thermoflexaceae</taxon>
        <taxon>Thermoflexus</taxon>
    </lineage>
</organism>
<gene>
    <name evidence="2" type="ORF">SAMN02746019_00015040</name>
</gene>
<accession>A0A212RHQ1</accession>
<dbReference type="RefSeq" id="WP_200808200.1">
    <property type="nucleotide sequence ID" value="NZ_FYEK01000054.1"/>
</dbReference>
<evidence type="ECO:0000313" key="3">
    <source>
        <dbReference type="Proteomes" id="UP000197025"/>
    </source>
</evidence>